<evidence type="ECO:0000313" key="3">
    <source>
        <dbReference type="Proteomes" id="UP000253141"/>
    </source>
</evidence>
<gene>
    <name evidence="2" type="ORF">DVG78_06250</name>
</gene>
<evidence type="ECO:0000313" key="2">
    <source>
        <dbReference type="EMBL" id="RDB06881.1"/>
    </source>
</evidence>
<dbReference type="InterPro" id="IPR019039">
    <property type="entry name" value="T4-Rnl1-like_N"/>
</dbReference>
<name>A0A369IAV7_9BACT</name>
<dbReference type="EMBL" id="QPIW01000003">
    <property type="protein sequence ID" value="RDB06881.1"/>
    <property type="molecule type" value="Genomic_DNA"/>
</dbReference>
<feature type="domain" description="T4 RNA ligase 1-like N-terminal" evidence="1">
    <location>
        <begin position="58"/>
        <end position="241"/>
    </location>
</feature>
<sequence>MLKNLASLPKTMNIAALQQLIADDYIKVQKHPTAPLYIYNYTPKTQYDRVWNELTLACRGLILDEEYNIVARPFGKFFNLGEMENQVIPNEPFEVFEKLDGSLGILYWYDNKPFIASRGSFSSEQALMATDMLHTQYAPVIPNLDPTKTYLFEIIYPENRIVVDYGAERKLVLLAVIDNQTGIDVLETQHHAFLKEGGFEIVKRYDGLNDLQLLKTLEEENKEGFVVRFQSGYRLKVKFEEYQRVHRIVTGVSTVSIWEYLKAGQDLTPILEKVPDEFYEWVKETHAQLLAQFAEIEAICKADFKILETRKDTALYFQTCRYPAVLFKMFDQKPYDDVIWKQLRPVFQKPFANYDV</sequence>
<proteinExistence type="predicted"/>
<organism evidence="2 3">
    <name type="scientific">Runella aurantiaca</name>
    <dbReference type="NCBI Taxonomy" id="2282308"/>
    <lineage>
        <taxon>Bacteria</taxon>
        <taxon>Pseudomonadati</taxon>
        <taxon>Bacteroidota</taxon>
        <taxon>Cytophagia</taxon>
        <taxon>Cytophagales</taxon>
        <taxon>Spirosomataceae</taxon>
        <taxon>Runella</taxon>
    </lineage>
</organism>
<reference evidence="2 3" key="1">
    <citation type="submission" date="2018-07" db="EMBL/GenBank/DDBJ databases">
        <title>Genome analysis of Runella aurantiaca.</title>
        <authorList>
            <person name="Yang X."/>
        </authorList>
    </citation>
    <scope>NUCLEOTIDE SEQUENCE [LARGE SCALE GENOMIC DNA]</scope>
    <source>
        <strain evidence="2 3">YX9</strain>
    </source>
</reference>
<dbReference type="SUPFAM" id="SSF56091">
    <property type="entry name" value="DNA ligase/mRNA capping enzyme, catalytic domain"/>
    <property type="match status" value="1"/>
</dbReference>
<dbReference type="Pfam" id="PF09511">
    <property type="entry name" value="RNA_lig_T4_1"/>
    <property type="match status" value="1"/>
</dbReference>
<protein>
    <recommendedName>
        <fullName evidence="1">T4 RNA ligase 1-like N-terminal domain-containing protein</fullName>
    </recommendedName>
</protein>
<dbReference type="AlphaFoldDB" id="A0A369IAV7"/>
<dbReference type="Proteomes" id="UP000253141">
    <property type="component" value="Unassembled WGS sequence"/>
</dbReference>
<accession>A0A369IAV7</accession>
<keyword evidence="3" id="KW-1185">Reference proteome</keyword>
<evidence type="ECO:0000259" key="1">
    <source>
        <dbReference type="Pfam" id="PF09511"/>
    </source>
</evidence>
<comment type="caution">
    <text evidence="2">The sequence shown here is derived from an EMBL/GenBank/DDBJ whole genome shotgun (WGS) entry which is preliminary data.</text>
</comment>